<feature type="compositionally biased region" description="Polar residues" evidence="5">
    <location>
        <begin position="590"/>
        <end position="601"/>
    </location>
</feature>
<dbReference type="GO" id="GO:0008544">
    <property type="term" value="P:epidermis development"/>
    <property type="evidence" value="ECO:0007669"/>
    <property type="project" value="TreeGrafter"/>
</dbReference>
<feature type="compositionally biased region" description="Polar residues" evidence="5">
    <location>
        <begin position="198"/>
        <end position="221"/>
    </location>
</feature>
<dbReference type="GO" id="GO:0030198">
    <property type="term" value="P:extracellular matrix organization"/>
    <property type="evidence" value="ECO:0007669"/>
    <property type="project" value="TreeGrafter"/>
</dbReference>
<gene>
    <name evidence="9" type="ORF">Q7C36_015437</name>
</gene>
<feature type="chain" id="PRO_5041700175" description="MANSC domain-containing protein" evidence="7">
    <location>
        <begin position="20"/>
        <end position="705"/>
    </location>
</feature>
<feature type="compositionally biased region" description="Basic and acidic residues" evidence="5">
    <location>
        <begin position="151"/>
        <end position="162"/>
    </location>
</feature>
<evidence type="ECO:0000313" key="10">
    <source>
        <dbReference type="Proteomes" id="UP001187315"/>
    </source>
</evidence>
<name>A0AA88SKD3_TACVA</name>
<evidence type="ECO:0000256" key="5">
    <source>
        <dbReference type="SAM" id="MobiDB-lite"/>
    </source>
</evidence>
<feature type="compositionally biased region" description="Polar residues" evidence="5">
    <location>
        <begin position="374"/>
        <end position="384"/>
    </location>
</feature>
<evidence type="ECO:0000256" key="3">
    <source>
        <dbReference type="ARBA" id="ARBA00023136"/>
    </source>
</evidence>
<dbReference type="PANTHER" id="PTHR46750:SF2">
    <property type="entry name" value="MANSC DOMAIN-CONTAINING PROTEIN 4"/>
    <property type="match status" value="1"/>
</dbReference>
<evidence type="ECO:0000256" key="4">
    <source>
        <dbReference type="ARBA" id="ARBA00023180"/>
    </source>
</evidence>
<feature type="signal peptide" evidence="7">
    <location>
        <begin position="1"/>
        <end position="19"/>
    </location>
</feature>
<evidence type="ECO:0000256" key="2">
    <source>
        <dbReference type="ARBA" id="ARBA00022729"/>
    </source>
</evidence>
<dbReference type="GO" id="GO:0060429">
    <property type="term" value="P:epithelium development"/>
    <property type="evidence" value="ECO:0007669"/>
    <property type="project" value="TreeGrafter"/>
</dbReference>
<keyword evidence="6" id="KW-0812">Transmembrane</keyword>
<dbReference type="Pfam" id="PF07502">
    <property type="entry name" value="MANEC"/>
    <property type="match status" value="1"/>
</dbReference>
<keyword evidence="3 6" id="KW-0472">Membrane</keyword>
<evidence type="ECO:0000256" key="1">
    <source>
        <dbReference type="ARBA" id="ARBA00004370"/>
    </source>
</evidence>
<comment type="caution">
    <text evidence="9">The sequence shown here is derived from an EMBL/GenBank/DDBJ whole genome shotgun (WGS) entry which is preliminary data.</text>
</comment>
<feature type="compositionally biased region" description="Low complexity" evidence="5">
    <location>
        <begin position="348"/>
        <end position="368"/>
    </location>
</feature>
<dbReference type="EMBL" id="JAVHJS010000015">
    <property type="protein sequence ID" value="KAK2834736.1"/>
    <property type="molecule type" value="Genomic_DNA"/>
</dbReference>
<protein>
    <recommendedName>
        <fullName evidence="8">MANSC domain-containing protein</fullName>
    </recommendedName>
</protein>
<dbReference type="InterPro" id="IPR011106">
    <property type="entry name" value="MANSC_N"/>
</dbReference>
<accession>A0AA88SKD3</accession>
<feature type="region of interest" description="Disordered" evidence="5">
    <location>
        <begin position="196"/>
        <end position="221"/>
    </location>
</feature>
<keyword evidence="6" id="KW-1133">Transmembrane helix</keyword>
<dbReference type="AlphaFoldDB" id="A0AA88SKD3"/>
<reference evidence="9" key="1">
    <citation type="submission" date="2023-08" db="EMBL/GenBank/DDBJ databases">
        <title>Pelteobagrus vachellii genome.</title>
        <authorList>
            <person name="Liu H."/>
        </authorList>
    </citation>
    <scope>NUCLEOTIDE SEQUENCE</scope>
    <source>
        <strain evidence="9">PRFRI_2022a</strain>
        <tissue evidence="9">Muscle</tissue>
    </source>
</reference>
<feature type="transmembrane region" description="Helical" evidence="6">
    <location>
        <begin position="648"/>
        <end position="672"/>
    </location>
</feature>
<feature type="region of interest" description="Disordered" evidence="5">
    <location>
        <begin position="590"/>
        <end position="611"/>
    </location>
</feature>
<comment type="subcellular location">
    <subcellularLocation>
        <location evidence="1">Membrane</location>
    </subcellularLocation>
</comment>
<sequence length="705" mass="75776">MIVTWRFLSILSLVSYTESECSSTSYYRDCWIRRFPGLHVDPEESQRRGAQLLQLYRGDSAQNCSRACCLTSNSSCNVAVFHYYTTQDSVNCFHLHCPTVESCILHQRANVIVYNVTKGMDPDLLIFGKPFPSNAQVHPYLASLNISDSSGTDRRQFNRPHMEPSSSAHPTILASTPITSTSTPASSFPISASPPLSVYSTQDKQDTFPASATQPSTALKQSSHLISSRIIITNPSTDPTIMSTTNTSPAPIRSMQTSVRFTTRQTSSIPQPTHTSSTTITLSQLSSQLTSSSSSSSRVGLLGTTSAYTISQIVSTELKTMPYLAISTAFSSGRTTTTSLAPFSGTGETTTVSVPLTSTPESSTGESTRMPVSLKTTPPSSIGMTPTLTVPLSSTLQSSKEKTPTTIFPFSSAPQSITGKISTLPVSLSSILQSRTEKSPTLTVPLLSTLQSRPKETITLPVSLSSNPTDTGKTTTQTILPPAQLSSASASIASTPAFIPVKTTTGYVTTTTGPRLMTNSLTTTSWFYNQAQTFQSTASPLKVKKITPSSTTDEVSQKYSNINLATTDVSVTNISPTTLNRLHSSVAASETNSGLHTSPTIPTILEDSQPYPNDTKGYISRNVTTGNSPQPVSDGEMSQVWHLAANSVLVALATCAALAFGCCCSVLMVASWRGRRRRKGRYQTKLKGKKCSMRLIKYVFVRESS</sequence>
<dbReference type="InterPro" id="IPR013980">
    <property type="entry name" value="MANSC_dom"/>
</dbReference>
<dbReference type="Proteomes" id="UP001187315">
    <property type="component" value="Unassembled WGS sequence"/>
</dbReference>
<keyword evidence="4" id="KW-0325">Glycoprotein</keyword>
<evidence type="ECO:0000259" key="8">
    <source>
        <dbReference type="PROSITE" id="PS50986"/>
    </source>
</evidence>
<dbReference type="GO" id="GO:0005886">
    <property type="term" value="C:plasma membrane"/>
    <property type="evidence" value="ECO:0007669"/>
    <property type="project" value="TreeGrafter"/>
</dbReference>
<evidence type="ECO:0000256" key="7">
    <source>
        <dbReference type="SAM" id="SignalP"/>
    </source>
</evidence>
<dbReference type="SMART" id="SM00765">
    <property type="entry name" value="MANEC"/>
    <property type="match status" value="1"/>
</dbReference>
<feature type="region of interest" description="Disordered" evidence="5">
    <location>
        <begin position="151"/>
        <end position="171"/>
    </location>
</feature>
<evidence type="ECO:0000313" key="9">
    <source>
        <dbReference type="EMBL" id="KAK2834736.1"/>
    </source>
</evidence>
<keyword evidence="2 7" id="KW-0732">Signal</keyword>
<proteinExistence type="predicted"/>
<feature type="region of interest" description="Disordered" evidence="5">
    <location>
        <begin position="340"/>
        <end position="386"/>
    </location>
</feature>
<dbReference type="PROSITE" id="PS50986">
    <property type="entry name" value="MANSC"/>
    <property type="match status" value="1"/>
</dbReference>
<evidence type="ECO:0000256" key="6">
    <source>
        <dbReference type="SAM" id="Phobius"/>
    </source>
</evidence>
<dbReference type="PANTHER" id="PTHR46750">
    <property type="entry name" value="KUNITZ-TYPE PROTEASE INHIBITOR 1"/>
    <property type="match status" value="1"/>
</dbReference>
<dbReference type="GO" id="GO:0004867">
    <property type="term" value="F:serine-type endopeptidase inhibitor activity"/>
    <property type="evidence" value="ECO:0007669"/>
    <property type="project" value="TreeGrafter"/>
</dbReference>
<keyword evidence="10" id="KW-1185">Reference proteome</keyword>
<feature type="domain" description="MANSC" evidence="8">
    <location>
        <begin position="34"/>
        <end position="114"/>
    </location>
</feature>
<organism evidence="9 10">
    <name type="scientific">Tachysurus vachellii</name>
    <name type="common">Darkbarbel catfish</name>
    <name type="synonym">Pelteobagrus vachellii</name>
    <dbReference type="NCBI Taxonomy" id="175792"/>
    <lineage>
        <taxon>Eukaryota</taxon>
        <taxon>Metazoa</taxon>
        <taxon>Chordata</taxon>
        <taxon>Craniata</taxon>
        <taxon>Vertebrata</taxon>
        <taxon>Euteleostomi</taxon>
        <taxon>Actinopterygii</taxon>
        <taxon>Neopterygii</taxon>
        <taxon>Teleostei</taxon>
        <taxon>Ostariophysi</taxon>
        <taxon>Siluriformes</taxon>
        <taxon>Bagridae</taxon>
        <taxon>Tachysurus</taxon>
    </lineage>
</organism>